<name>A0A8S5NQC3_9CAUD</name>
<sequence>MERLTVFDGEFWVHKNFPPVGEDTIDEFIDCVKELAARLAAYEDTGLEPDDIKRVFNEDAVLNLAGQALGITPDRLRELAQADREGRCVALPVKPDTPVWSIAFCKVDDDGTEHPTGPWPFSLLMLDAWGKEWFLTREEAEKALEGMKDG</sequence>
<organism evidence="1">
    <name type="scientific">Myoviridae sp. ctr0w28</name>
    <dbReference type="NCBI Taxonomy" id="2826703"/>
    <lineage>
        <taxon>Viruses</taxon>
        <taxon>Duplodnaviria</taxon>
        <taxon>Heunggongvirae</taxon>
        <taxon>Uroviricota</taxon>
        <taxon>Caudoviricetes</taxon>
    </lineage>
</organism>
<proteinExistence type="predicted"/>
<dbReference type="EMBL" id="BK015227">
    <property type="protein sequence ID" value="DAD97013.1"/>
    <property type="molecule type" value="Genomic_DNA"/>
</dbReference>
<protein>
    <submittedName>
        <fullName evidence="1">Uncharacterized protein</fullName>
    </submittedName>
</protein>
<reference evidence="1" key="1">
    <citation type="journal article" date="2021" name="Proc. Natl. Acad. Sci. U.S.A.">
        <title>A Catalog of Tens of Thousands of Viruses from Human Metagenomes Reveals Hidden Associations with Chronic Diseases.</title>
        <authorList>
            <person name="Tisza M.J."/>
            <person name="Buck C.B."/>
        </authorList>
    </citation>
    <scope>NUCLEOTIDE SEQUENCE</scope>
    <source>
        <strain evidence="1">Ctr0w28</strain>
    </source>
</reference>
<accession>A0A8S5NQC3</accession>
<evidence type="ECO:0000313" key="1">
    <source>
        <dbReference type="EMBL" id="DAD97013.1"/>
    </source>
</evidence>